<name>A0A653BVI6_CALMS</name>
<evidence type="ECO:0000313" key="1">
    <source>
        <dbReference type="EMBL" id="VEN39480.1"/>
    </source>
</evidence>
<dbReference type="OrthoDB" id="10274227at2759"/>
<accession>A0A653BVI6</accession>
<sequence length="52" mass="5846">MVCVCVCSRTTPIVTYSVCIVLDCDLTRNCDLFFVRSQFSNNGFVIYGLCLL</sequence>
<dbReference type="Proteomes" id="UP000410492">
    <property type="component" value="Unassembled WGS sequence"/>
</dbReference>
<gene>
    <name evidence="1" type="ORF">CALMAC_LOCUS4000</name>
</gene>
<dbReference type="EMBL" id="CAACVG010005625">
    <property type="protein sequence ID" value="VEN39480.1"/>
    <property type="molecule type" value="Genomic_DNA"/>
</dbReference>
<proteinExistence type="predicted"/>
<dbReference type="AlphaFoldDB" id="A0A653BVI6"/>
<keyword evidence="2" id="KW-1185">Reference proteome</keyword>
<reference evidence="1 2" key="1">
    <citation type="submission" date="2019-01" db="EMBL/GenBank/DDBJ databases">
        <authorList>
            <person name="Sayadi A."/>
        </authorList>
    </citation>
    <scope>NUCLEOTIDE SEQUENCE [LARGE SCALE GENOMIC DNA]</scope>
</reference>
<organism evidence="1 2">
    <name type="scientific">Callosobruchus maculatus</name>
    <name type="common">Southern cowpea weevil</name>
    <name type="synonym">Pulse bruchid</name>
    <dbReference type="NCBI Taxonomy" id="64391"/>
    <lineage>
        <taxon>Eukaryota</taxon>
        <taxon>Metazoa</taxon>
        <taxon>Ecdysozoa</taxon>
        <taxon>Arthropoda</taxon>
        <taxon>Hexapoda</taxon>
        <taxon>Insecta</taxon>
        <taxon>Pterygota</taxon>
        <taxon>Neoptera</taxon>
        <taxon>Endopterygota</taxon>
        <taxon>Coleoptera</taxon>
        <taxon>Polyphaga</taxon>
        <taxon>Cucujiformia</taxon>
        <taxon>Chrysomeloidea</taxon>
        <taxon>Chrysomelidae</taxon>
        <taxon>Bruchinae</taxon>
        <taxon>Bruchini</taxon>
        <taxon>Callosobruchus</taxon>
    </lineage>
</organism>
<evidence type="ECO:0000313" key="2">
    <source>
        <dbReference type="Proteomes" id="UP000410492"/>
    </source>
</evidence>
<protein>
    <submittedName>
        <fullName evidence="1">Uncharacterized protein</fullName>
    </submittedName>
</protein>